<name>A0ABD3E3I7_9LAMI</name>
<organism evidence="4 5">
    <name type="scientific">Castilleja foliolosa</name>
    <dbReference type="NCBI Taxonomy" id="1961234"/>
    <lineage>
        <taxon>Eukaryota</taxon>
        <taxon>Viridiplantae</taxon>
        <taxon>Streptophyta</taxon>
        <taxon>Embryophyta</taxon>
        <taxon>Tracheophyta</taxon>
        <taxon>Spermatophyta</taxon>
        <taxon>Magnoliopsida</taxon>
        <taxon>eudicotyledons</taxon>
        <taxon>Gunneridae</taxon>
        <taxon>Pentapetalae</taxon>
        <taxon>asterids</taxon>
        <taxon>lamiids</taxon>
        <taxon>Lamiales</taxon>
        <taxon>Orobanchaceae</taxon>
        <taxon>Pedicularideae</taxon>
        <taxon>Castillejinae</taxon>
        <taxon>Castilleja</taxon>
    </lineage>
</organism>
<feature type="region of interest" description="Disordered" evidence="1">
    <location>
        <begin position="211"/>
        <end position="230"/>
    </location>
</feature>
<dbReference type="InterPro" id="IPR036128">
    <property type="entry name" value="Plus3-like_sf"/>
</dbReference>
<dbReference type="SUPFAM" id="SSF57756">
    <property type="entry name" value="Retrovirus zinc finger-like domains"/>
    <property type="match status" value="1"/>
</dbReference>
<dbReference type="InterPro" id="IPR001878">
    <property type="entry name" value="Znf_CCHC"/>
</dbReference>
<dbReference type="InterPro" id="IPR036875">
    <property type="entry name" value="Znf_CCHC_sf"/>
</dbReference>
<feature type="domain" description="Plus3" evidence="3">
    <location>
        <begin position="508"/>
        <end position="614"/>
    </location>
</feature>
<dbReference type="Proteomes" id="UP001632038">
    <property type="component" value="Unassembled WGS sequence"/>
</dbReference>
<dbReference type="PANTHER" id="PTHR38940:SF5">
    <property type="match status" value="1"/>
</dbReference>
<dbReference type="InterPro" id="IPR004343">
    <property type="entry name" value="Plus-3_dom"/>
</dbReference>
<dbReference type="Pfam" id="PF03126">
    <property type="entry name" value="Plus-3"/>
    <property type="match status" value="1"/>
</dbReference>
<evidence type="ECO:0000256" key="1">
    <source>
        <dbReference type="SAM" id="MobiDB-lite"/>
    </source>
</evidence>
<proteinExistence type="predicted"/>
<evidence type="ECO:0000259" key="3">
    <source>
        <dbReference type="SMART" id="SM00719"/>
    </source>
</evidence>
<dbReference type="Gene3D" id="3.90.70.200">
    <property type="entry name" value="Plus-3 domain"/>
    <property type="match status" value="1"/>
</dbReference>
<accession>A0ABD3E3I7</accession>
<dbReference type="AlphaFoldDB" id="A0ABD3E3I7"/>
<dbReference type="EMBL" id="JAVIJP010000007">
    <property type="protein sequence ID" value="KAL3649073.1"/>
    <property type="molecule type" value="Genomic_DNA"/>
</dbReference>
<dbReference type="SMART" id="SM00719">
    <property type="entry name" value="Plus3"/>
    <property type="match status" value="1"/>
</dbReference>
<gene>
    <name evidence="4" type="ORF">CASFOL_005476</name>
</gene>
<evidence type="ECO:0000313" key="4">
    <source>
        <dbReference type="EMBL" id="KAL3649073.1"/>
    </source>
</evidence>
<feature type="domain" description="CCHC-type" evidence="2">
    <location>
        <begin position="465"/>
        <end position="481"/>
    </location>
</feature>
<dbReference type="Gene3D" id="4.10.60.10">
    <property type="entry name" value="Zinc finger, CCHC-type"/>
    <property type="match status" value="1"/>
</dbReference>
<evidence type="ECO:0000313" key="5">
    <source>
        <dbReference type="Proteomes" id="UP001632038"/>
    </source>
</evidence>
<comment type="caution">
    <text evidence="4">The sequence shown here is derived from an EMBL/GenBank/DDBJ whole genome shotgun (WGS) entry which is preliminary data.</text>
</comment>
<keyword evidence="5" id="KW-1185">Reference proteome</keyword>
<dbReference type="SMART" id="SM00343">
    <property type="entry name" value="ZnF_C2HC"/>
    <property type="match status" value="2"/>
</dbReference>
<reference evidence="5" key="1">
    <citation type="journal article" date="2024" name="IScience">
        <title>Strigolactones Initiate the Formation of Haustorium-like Structures in Castilleja.</title>
        <authorList>
            <person name="Buerger M."/>
            <person name="Peterson D."/>
            <person name="Chory J."/>
        </authorList>
    </citation>
    <scope>NUCLEOTIDE SEQUENCE [LARGE SCALE GENOMIC DNA]</scope>
</reference>
<dbReference type="SUPFAM" id="SSF159042">
    <property type="entry name" value="Plus3-like"/>
    <property type="match status" value="1"/>
</dbReference>
<dbReference type="PANTHER" id="PTHR38940">
    <property type="entry name" value="PLUS3 DOMAIN-CONTAINING PROTEIN"/>
    <property type="match status" value="1"/>
</dbReference>
<protein>
    <submittedName>
        <fullName evidence="4">Uncharacterized protein</fullName>
    </submittedName>
</protein>
<sequence>MMSNNDEDVDLGLSLGSTNYRAEPSLNGEDNNNLGGGVNAATSRIDDLIFASSDDPLSELVWSPRSGLSLKCADSSLPSDHRPFFLFNVRPTLNEIDDDKVVDDENLIISSYNLIEPHADQTDESKDDVATHWIKNASTSDAIIRAIPIRSEPDKKPSQLLVRNMQSQQELDEEVTSATGKVNKNKAVMMSNSNYAGPVLNTSALCREKGKEKAMSDEGSSADGPERCNSASIFSKGVKRRREGKIGSERPKKKIQESSFMNWISNVAKGHSECNRVDGPLPSVPLAMARPNNACGNKSSNMGFHTIFQSIYGPKAKDGFAIEESKISDKQIVVLNKDKTVAPSVSSREHANIAENNKNNNNTSLWITRFYTRTDGLKNRERITEKARDSSVQRPKVNVEKISECILHPSENIKKYSDHKNIICNFCGKSGHDIRKCSQLTKTELDGLLVKVGSFEGVDEKSPCLCIRCFQFGHWAISCPSGKADVARKVMDSTKFAPCNFVNTQNTDEMFCAIRKLRLSRTDILRWMNSNVSLLHLNGFFLRLRLRKLEAGLGGTGYYVARITEDTVQNLYCDSNKSILVDVGGIKSSVGSRYVSNNDFVEDEIKAWWSRIVKTGGKIPSLDELKSKAKDRTCLGF</sequence>
<evidence type="ECO:0000259" key="2">
    <source>
        <dbReference type="SMART" id="SM00343"/>
    </source>
</evidence>
<feature type="domain" description="CCHC-type" evidence="2">
    <location>
        <begin position="423"/>
        <end position="439"/>
    </location>
</feature>